<organism evidence="2 3">
    <name type="scientific">Plakobranchus ocellatus</name>
    <dbReference type="NCBI Taxonomy" id="259542"/>
    <lineage>
        <taxon>Eukaryota</taxon>
        <taxon>Metazoa</taxon>
        <taxon>Spiralia</taxon>
        <taxon>Lophotrochozoa</taxon>
        <taxon>Mollusca</taxon>
        <taxon>Gastropoda</taxon>
        <taxon>Heterobranchia</taxon>
        <taxon>Euthyneura</taxon>
        <taxon>Panpulmonata</taxon>
        <taxon>Sacoglossa</taxon>
        <taxon>Placobranchoidea</taxon>
        <taxon>Plakobranchidae</taxon>
        <taxon>Plakobranchus</taxon>
    </lineage>
</organism>
<dbReference type="AlphaFoldDB" id="A0AAV3XV68"/>
<feature type="region of interest" description="Disordered" evidence="1">
    <location>
        <begin position="56"/>
        <end position="96"/>
    </location>
</feature>
<keyword evidence="3" id="KW-1185">Reference proteome</keyword>
<gene>
    <name evidence="2" type="ORF">PoB_000121000</name>
</gene>
<evidence type="ECO:0000256" key="1">
    <source>
        <dbReference type="SAM" id="MobiDB-lite"/>
    </source>
</evidence>
<comment type="caution">
    <text evidence="2">The sequence shown here is derived from an EMBL/GenBank/DDBJ whole genome shotgun (WGS) entry which is preliminary data.</text>
</comment>
<dbReference type="EMBL" id="BLXT01000154">
    <property type="protein sequence ID" value="GFN74704.1"/>
    <property type="molecule type" value="Genomic_DNA"/>
</dbReference>
<protein>
    <submittedName>
        <fullName evidence="2">Uncharacterized protein</fullName>
    </submittedName>
</protein>
<evidence type="ECO:0000313" key="3">
    <source>
        <dbReference type="Proteomes" id="UP000735302"/>
    </source>
</evidence>
<proteinExistence type="predicted"/>
<name>A0AAV3XV68_9GAST</name>
<reference evidence="2 3" key="1">
    <citation type="journal article" date="2021" name="Elife">
        <title>Chloroplast acquisition without the gene transfer in kleptoplastic sea slugs, Plakobranchus ocellatus.</title>
        <authorList>
            <person name="Maeda T."/>
            <person name="Takahashi S."/>
            <person name="Yoshida T."/>
            <person name="Shimamura S."/>
            <person name="Takaki Y."/>
            <person name="Nagai Y."/>
            <person name="Toyoda A."/>
            <person name="Suzuki Y."/>
            <person name="Arimoto A."/>
            <person name="Ishii H."/>
            <person name="Satoh N."/>
            <person name="Nishiyama T."/>
            <person name="Hasebe M."/>
            <person name="Maruyama T."/>
            <person name="Minagawa J."/>
            <person name="Obokata J."/>
            <person name="Shigenobu S."/>
        </authorList>
    </citation>
    <scope>NUCLEOTIDE SEQUENCE [LARGE SCALE GENOMIC DNA]</scope>
</reference>
<accession>A0AAV3XV68</accession>
<sequence length="96" mass="11286">MPTKFRKFSKEDQVLILLPKKNGNNLNMHYQGPYHIQTVASNNNYVCKIDEEGVHALRPSNRQGQTRQDRRREGTQRLVRQRNQANKPLNHPLPQK</sequence>
<dbReference type="Proteomes" id="UP000735302">
    <property type="component" value="Unassembled WGS sequence"/>
</dbReference>
<evidence type="ECO:0000313" key="2">
    <source>
        <dbReference type="EMBL" id="GFN74704.1"/>
    </source>
</evidence>